<organism evidence="2 3">
    <name type="scientific">Moheibacter sediminis</name>
    <dbReference type="NCBI Taxonomy" id="1434700"/>
    <lineage>
        <taxon>Bacteria</taxon>
        <taxon>Pseudomonadati</taxon>
        <taxon>Bacteroidota</taxon>
        <taxon>Flavobacteriia</taxon>
        <taxon>Flavobacteriales</taxon>
        <taxon>Weeksellaceae</taxon>
        <taxon>Moheibacter</taxon>
    </lineage>
</organism>
<feature type="chain" id="PRO_5012438792" description="40-residue YVTN family beta-propeller repeat-containing protein" evidence="1">
    <location>
        <begin position="22"/>
        <end position="355"/>
    </location>
</feature>
<dbReference type="PANTHER" id="PTHR47197:SF3">
    <property type="entry name" value="DIHYDRO-HEME D1 DEHYDROGENASE"/>
    <property type="match status" value="1"/>
</dbReference>
<dbReference type="RefSeq" id="WP_084015347.1">
    <property type="nucleotide sequence ID" value="NZ_FWXS01000001.1"/>
</dbReference>
<name>A0A1W1Y9F3_9FLAO</name>
<evidence type="ECO:0000313" key="2">
    <source>
        <dbReference type="EMBL" id="SMC32787.1"/>
    </source>
</evidence>
<dbReference type="Proteomes" id="UP000192393">
    <property type="component" value="Unassembled WGS sequence"/>
</dbReference>
<protein>
    <recommendedName>
        <fullName evidence="4">40-residue YVTN family beta-propeller repeat-containing protein</fullName>
    </recommendedName>
</protein>
<dbReference type="InterPro" id="IPR015943">
    <property type="entry name" value="WD40/YVTN_repeat-like_dom_sf"/>
</dbReference>
<gene>
    <name evidence="2" type="ORF">SAMN06296427_101132</name>
</gene>
<dbReference type="EMBL" id="FWXS01000001">
    <property type="protein sequence ID" value="SMC32787.1"/>
    <property type="molecule type" value="Genomic_DNA"/>
</dbReference>
<dbReference type="PROSITE" id="PS51257">
    <property type="entry name" value="PROKAR_LIPOPROTEIN"/>
    <property type="match status" value="1"/>
</dbReference>
<dbReference type="InterPro" id="IPR051200">
    <property type="entry name" value="Host-pathogen_enzymatic-act"/>
</dbReference>
<dbReference type="PANTHER" id="PTHR47197">
    <property type="entry name" value="PROTEIN NIRF"/>
    <property type="match status" value="1"/>
</dbReference>
<dbReference type="SUPFAM" id="SSF51004">
    <property type="entry name" value="C-terminal (heme d1) domain of cytochrome cd1-nitrite reductase"/>
    <property type="match status" value="1"/>
</dbReference>
<reference evidence="2 3" key="1">
    <citation type="submission" date="2017-04" db="EMBL/GenBank/DDBJ databases">
        <authorList>
            <person name="Afonso C.L."/>
            <person name="Miller P.J."/>
            <person name="Scott M.A."/>
            <person name="Spackman E."/>
            <person name="Goraichik I."/>
            <person name="Dimitrov K.M."/>
            <person name="Suarez D.L."/>
            <person name="Swayne D.E."/>
        </authorList>
    </citation>
    <scope>NUCLEOTIDE SEQUENCE [LARGE SCALE GENOMIC DNA]</scope>
    <source>
        <strain evidence="2 3">CGMCC 1.12708</strain>
    </source>
</reference>
<evidence type="ECO:0000313" key="3">
    <source>
        <dbReference type="Proteomes" id="UP000192393"/>
    </source>
</evidence>
<accession>A0A1W1Y9F3</accession>
<evidence type="ECO:0000256" key="1">
    <source>
        <dbReference type="SAM" id="SignalP"/>
    </source>
</evidence>
<keyword evidence="3" id="KW-1185">Reference proteome</keyword>
<dbReference type="Pfam" id="PF16819">
    <property type="entry name" value="DUF5074"/>
    <property type="match status" value="1"/>
</dbReference>
<dbReference type="OrthoDB" id="9773938at2"/>
<dbReference type="Gene3D" id="2.130.10.10">
    <property type="entry name" value="YVTN repeat-like/Quinoprotein amine dehydrogenase"/>
    <property type="match status" value="1"/>
</dbReference>
<dbReference type="AlphaFoldDB" id="A0A1W1Y9F3"/>
<dbReference type="InterPro" id="IPR031815">
    <property type="entry name" value="DUF5074"/>
</dbReference>
<dbReference type="InterPro" id="IPR011048">
    <property type="entry name" value="Haem_d1_sf"/>
</dbReference>
<dbReference type="STRING" id="1434700.SAMN06296427_101132"/>
<feature type="signal peptide" evidence="1">
    <location>
        <begin position="1"/>
        <end position="21"/>
    </location>
</feature>
<keyword evidence="1" id="KW-0732">Signal</keyword>
<proteinExistence type="predicted"/>
<sequence length="355" mass="38751">MNKFNLYLIFAISIFIFSCNSDDNGTQTIEGDFANGVFVLNEGGFTYANASITFISSTGQIQNNIFEAVNSRKLGDVAQSISFHEDLAYIVVNNSNTVEVVNRYTFKSVGTIAGELQNPRYIEFHNGKGYISNWGNGSSTTDDFISVVDLNSNSITAKIPVIEGPERLVEENGKLFIEHKGGHGYGNSISILDLNSGSITGSITLSDVPNGMVADNGFLFVLCSGKAAWTGSETTAAMYKINLQNNEIVDQFTFENGIHPNFLQIEAGKVYYTIGKDIFRTETSNIEPSASPFISTSGNGMEILYGFNVDNGWIYACDAKDYQSNGELFVYALNGNLESKYPISGIIPNGVYFND</sequence>
<evidence type="ECO:0008006" key="4">
    <source>
        <dbReference type="Google" id="ProtNLM"/>
    </source>
</evidence>